<comment type="caution">
    <text evidence="2">The sequence shown here is derived from an EMBL/GenBank/DDBJ whole genome shotgun (WGS) entry which is preliminary data.</text>
</comment>
<evidence type="ECO:0000313" key="2">
    <source>
        <dbReference type="EMBL" id="MCM2466112.1"/>
    </source>
</evidence>
<dbReference type="AlphaFoldDB" id="A0ABD4TFD8"/>
<organism evidence="2 3">
    <name type="scientific">Methanoculleus oceani</name>
    <dbReference type="NCBI Taxonomy" id="2184756"/>
    <lineage>
        <taxon>Archaea</taxon>
        <taxon>Methanobacteriati</taxon>
        <taxon>Methanobacteriota</taxon>
        <taxon>Stenosarchaea group</taxon>
        <taxon>Methanomicrobia</taxon>
        <taxon>Methanomicrobiales</taxon>
        <taxon>Methanomicrobiaceae</taxon>
        <taxon>Methanoculleus</taxon>
    </lineage>
</organism>
<feature type="domain" description="MJ1316 RNA cyclic group end recognition" evidence="1">
    <location>
        <begin position="1"/>
        <end position="80"/>
    </location>
</feature>
<gene>
    <name evidence="2" type="ORF">DIC75_07245</name>
</gene>
<keyword evidence="3" id="KW-1185">Reference proteome</keyword>
<sequence length="94" mass="11255">MRTSHRLLLRFYHDPGYDFSRVEVEYVDRGAPGDRSTVRGDRVVALDAQYLEVDAGTHVACIPYHRVRRILYDGEVIWERDWRESSERQEREHH</sequence>
<dbReference type="Proteomes" id="UP001523230">
    <property type="component" value="Unassembled WGS sequence"/>
</dbReference>
<dbReference type="Pfam" id="PF04457">
    <property type="entry name" value="MJ1316"/>
    <property type="match status" value="1"/>
</dbReference>
<dbReference type="RefSeq" id="WP_250987375.1">
    <property type="nucleotide sequence ID" value="NZ_QFDM01000002.1"/>
</dbReference>
<dbReference type="EMBL" id="QFDM01000002">
    <property type="protein sequence ID" value="MCM2466112.1"/>
    <property type="molecule type" value="Genomic_DNA"/>
</dbReference>
<name>A0ABD4TFD8_9EURY</name>
<accession>A0ABD4TFD8</accession>
<dbReference type="InterPro" id="IPR040459">
    <property type="entry name" value="MJ1316"/>
</dbReference>
<reference evidence="2 3" key="1">
    <citation type="submission" date="2018-05" db="EMBL/GenBank/DDBJ databases">
        <title>Isolation and characterization of genus Methanoculleus species and their viruses from deep sea marine sediment offshore southwestern Taiwan.</title>
        <authorList>
            <person name="Wei W.-H."/>
            <person name="Chen W.-C."/>
            <person name="Lai M.-C."/>
            <person name="Chen S.-C."/>
        </authorList>
    </citation>
    <scope>NUCLEOTIDE SEQUENCE [LARGE SCALE GENOMIC DNA]</scope>
    <source>
        <strain evidence="2 3">CWC-02</strain>
    </source>
</reference>
<protein>
    <submittedName>
        <fullName evidence="2">DUF504 domain-containing protein</fullName>
    </submittedName>
</protein>
<proteinExistence type="predicted"/>
<evidence type="ECO:0000259" key="1">
    <source>
        <dbReference type="Pfam" id="PF04457"/>
    </source>
</evidence>
<evidence type="ECO:0000313" key="3">
    <source>
        <dbReference type="Proteomes" id="UP001523230"/>
    </source>
</evidence>